<evidence type="ECO:0000313" key="1">
    <source>
        <dbReference type="EMBL" id="MFC6952589.1"/>
    </source>
</evidence>
<comment type="caution">
    <text evidence="1">The sequence shown here is derived from an EMBL/GenBank/DDBJ whole genome shotgun (WGS) entry which is preliminary data.</text>
</comment>
<dbReference type="Pfam" id="PF24286">
    <property type="entry name" value="DUF7474"/>
    <property type="match status" value="1"/>
</dbReference>
<organism evidence="1 2">
    <name type="scientific">Halorubellus litoreus</name>
    <dbReference type="NCBI Taxonomy" id="755308"/>
    <lineage>
        <taxon>Archaea</taxon>
        <taxon>Methanobacteriati</taxon>
        <taxon>Methanobacteriota</taxon>
        <taxon>Stenosarchaea group</taxon>
        <taxon>Halobacteria</taxon>
        <taxon>Halobacteriales</taxon>
        <taxon>Halorubellaceae</taxon>
        <taxon>Halorubellus</taxon>
    </lineage>
</organism>
<gene>
    <name evidence="1" type="ORF">ACFQGB_06905</name>
</gene>
<dbReference type="Proteomes" id="UP001596395">
    <property type="component" value="Unassembled WGS sequence"/>
</dbReference>
<evidence type="ECO:0008006" key="3">
    <source>
        <dbReference type="Google" id="ProtNLM"/>
    </source>
</evidence>
<sequence>MARYFKYPCPGCRSTNDLHDFDCKFTGTPWFDVEKAYTDIVGALADGAKAEDELRAAAHGDWDSLHQAAFQELRATRRVDETTDESGREVLELVTPDEYRERLAHPPHDPVKTIYEEGSVPGAHDNSVFAMVAYYEMIGLSWEETREKVVDWLVESGTWQRGGFEEESPEELVDSKRHVHEQGYGWKEKAKAAKAVIDRRA</sequence>
<accession>A0ABD5VAK8</accession>
<keyword evidence="2" id="KW-1185">Reference proteome</keyword>
<dbReference type="EMBL" id="JBHSXN010000001">
    <property type="protein sequence ID" value="MFC6952589.1"/>
    <property type="molecule type" value="Genomic_DNA"/>
</dbReference>
<evidence type="ECO:0000313" key="2">
    <source>
        <dbReference type="Proteomes" id="UP001596395"/>
    </source>
</evidence>
<dbReference type="AlphaFoldDB" id="A0ABD5VAK8"/>
<name>A0ABD5VAK8_9EURY</name>
<dbReference type="RefSeq" id="WP_336349553.1">
    <property type="nucleotide sequence ID" value="NZ_JAZAQL010000001.1"/>
</dbReference>
<proteinExistence type="predicted"/>
<dbReference type="InterPro" id="IPR055897">
    <property type="entry name" value="DUF7474"/>
</dbReference>
<reference evidence="1 2" key="1">
    <citation type="journal article" date="2019" name="Int. J. Syst. Evol. Microbiol.">
        <title>The Global Catalogue of Microorganisms (GCM) 10K type strain sequencing project: providing services to taxonomists for standard genome sequencing and annotation.</title>
        <authorList>
            <consortium name="The Broad Institute Genomics Platform"/>
            <consortium name="The Broad Institute Genome Sequencing Center for Infectious Disease"/>
            <person name="Wu L."/>
            <person name="Ma J."/>
        </authorList>
    </citation>
    <scope>NUCLEOTIDE SEQUENCE [LARGE SCALE GENOMIC DNA]</scope>
    <source>
        <strain evidence="1 2">GX26</strain>
    </source>
</reference>
<protein>
    <recommendedName>
        <fullName evidence="3">SEC-C motif-containing protein</fullName>
    </recommendedName>
</protein>